<keyword evidence="3" id="KW-1185">Reference proteome</keyword>
<dbReference type="EMBL" id="FWFR01000006">
    <property type="protein sequence ID" value="SLN77266.1"/>
    <property type="molecule type" value="Genomic_DNA"/>
</dbReference>
<dbReference type="RefSeq" id="WP_085885689.1">
    <property type="nucleotide sequence ID" value="NZ_FWFR01000006.1"/>
</dbReference>
<evidence type="ECO:0000256" key="1">
    <source>
        <dbReference type="SAM" id="MobiDB-lite"/>
    </source>
</evidence>
<dbReference type="InParanoid" id="A0A1Y5TYY9"/>
<accession>A0A1Y5TYY9</accession>
<reference evidence="2 3" key="1">
    <citation type="submission" date="2017-03" db="EMBL/GenBank/DDBJ databases">
        <authorList>
            <person name="Afonso C.L."/>
            <person name="Miller P.J."/>
            <person name="Scott M.A."/>
            <person name="Spackman E."/>
            <person name="Goraichik I."/>
            <person name="Dimitrov K.M."/>
            <person name="Suarez D.L."/>
            <person name="Swayne D.E."/>
        </authorList>
    </citation>
    <scope>NUCLEOTIDE SEQUENCE [LARGE SCALE GENOMIC DNA]</scope>
    <source>
        <strain evidence="2 3">CECT 7691</strain>
    </source>
</reference>
<name>A0A1Y5TYY9_9PROT</name>
<protein>
    <submittedName>
        <fullName evidence="2">Uncharacterized protein</fullName>
    </submittedName>
</protein>
<feature type="region of interest" description="Disordered" evidence="1">
    <location>
        <begin position="88"/>
        <end position="112"/>
    </location>
</feature>
<evidence type="ECO:0000313" key="2">
    <source>
        <dbReference type="EMBL" id="SLN77266.1"/>
    </source>
</evidence>
<proteinExistence type="predicted"/>
<gene>
    <name evidence="2" type="ORF">OCH7691_04359</name>
</gene>
<sequence>MTTTKTLIPEWLDGLFLIGQERRRQVEGGAVANGTVERHHGVISIALDDSAWEGRSRLRTLQVAAALIAGELDRVIGMARNAGESLPADVLVNPPVKPHRRHRPGDGAEAGQ</sequence>
<dbReference type="AlphaFoldDB" id="A0A1Y5TYY9"/>
<evidence type="ECO:0000313" key="3">
    <source>
        <dbReference type="Proteomes" id="UP000193200"/>
    </source>
</evidence>
<dbReference type="Proteomes" id="UP000193200">
    <property type="component" value="Unassembled WGS sequence"/>
</dbReference>
<organism evidence="2 3">
    <name type="scientific">Oceanibacterium hippocampi</name>
    <dbReference type="NCBI Taxonomy" id="745714"/>
    <lineage>
        <taxon>Bacteria</taxon>
        <taxon>Pseudomonadati</taxon>
        <taxon>Pseudomonadota</taxon>
        <taxon>Alphaproteobacteria</taxon>
        <taxon>Sneathiellales</taxon>
        <taxon>Sneathiellaceae</taxon>
        <taxon>Oceanibacterium</taxon>
    </lineage>
</organism>